<feature type="active site" description="Proton acceptor" evidence="18">
    <location>
        <position position="362"/>
    </location>
</feature>
<comment type="subcellular location">
    <subcellularLocation>
        <location evidence="1 18">Cytoplasm</location>
    </subcellularLocation>
</comment>
<keyword evidence="9 18" id="KW-0460">Magnesium</keyword>
<feature type="region of interest" description="Pyrophosphorylase" evidence="18">
    <location>
        <begin position="1"/>
        <end position="227"/>
    </location>
</feature>
<feature type="binding site" evidence="18">
    <location>
        <position position="225"/>
    </location>
    <ligand>
        <name>UDP-N-acetyl-alpha-D-glucosamine</name>
        <dbReference type="ChEBI" id="CHEBI:57705"/>
    </ligand>
</feature>
<dbReference type="InterPro" id="IPR005882">
    <property type="entry name" value="Bifunctional_GlmU"/>
</dbReference>
<feature type="binding site" evidence="18">
    <location>
        <begin position="8"/>
        <end position="11"/>
    </location>
    <ligand>
        <name>UDP-N-acetyl-alpha-D-glucosamine</name>
        <dbReference type="ChEBI" id="CHEBI:57705"/>
    </ligand>
</feature>
<dbReference type="Proteomes" id="UP001162030">
    <property type="component" value="Chromosome"/>
</dbReference>
<feature type="binding site" evidence="18">
    <location>
        <begin position="100"/>
        <end position="102"/>
    </location>
    <ligand>
        <name>UDP-N-acetyl-alpha-D-glucosamine</name>
        <dbReference type="ChEBI" id="CHEBI:57705"/>
    </ligand>
</feature>
<dbReference type="InterPro" id="IPR050065">
    <property type="entry name" value="GlmU-like"/>
</dbReference>
<name>A0ABN8X5A1_9GAMM</name>
<feature type="binding site" evidence="18">
    <location>
        <position position="379"/>
    </location>
    <ligand>
        <name>acetyl-CoA</name>
        <dbReference type="ChEBI" id="CHEBI:57288"/>
    </ligand>
</feature>
<evidence type="ECO:0000256" key="18">
    <source>
        <dbReference type="HAMAP-Rule" id="MF_01631"/>
    </source>
</evidence>
<evidence type="ECO:0000256" key="3">
    <source>
        <dbReference type="ARBA" id="ARBA00007947"/>
    </source>
</evidence>
<protein>
    <recommendedName>
        <fullName evidence="18">Bifunctional protein GlmU</fullName>
    </recommendedName>
    <domain>
        <recommendedName>
            <fullName evidence="18">UDP-N-acetylglucosamine pyrophosphorylase</fullName>
            <ecNumber evidence="18">2.7.7.23</ecNumber>
        </recommendedName>
        <alternativeName>
            <fullName evidence="18">N-acetylglucosamine-1-phosphate uridyltransferase</fullName>
        </alternativeName>
    </domain>
    <domain>
        <recommendedName>
            <fullName evidence="18">Glucosamine-1-phosphate N-acetyltransferase</fullName>
            <ecNumber evidence="18">2.3.1.157</ecNumber>
        </recommendedName>
    </domain>
</protein>
<evidence type="ECO:0000256" key="5">
    <source>
        <dbReference type="ARBA" id="ARBA00022679"/>
    </source>
</evidence>
<dbReference type="InterPro" id="IPR056729">
    <property type="entry name" value="GMPPB_C"/>
</dbReference>
<evidence type="ECO:0000256" key="14">
    <source>
        <dbReference type="ARBA" id="ARBA00023316"/>
    </source>
</evidence>
<dbReference type="Pfam" id="PF00132">
    <property type="entry name" value="Hexapep"/>
    <property type="match status" value="1"/>
</dbReference>
<dbReference type="InterPro" id="IPR029044">
    <property type="entry name" value="Nucleotide-diphossugar_trans"/>
</dbReference>
<evidence type="ECO:0000313" key="22">
    <source>
        <dbReference type="Proteomes" id="UP001162030"/>
    </source>
</evidence>
<evidence type="ECO:0000256" key="10">
    <source>
        <dbReference type="ARBA" id="ARBA00022960"/>
    </source>
</evidence>
<feature type="binding site" evidence="18">
    <location>
        <position position="350"/>
    </location>
    <ligand>
        <name>UDP-N-acetyl-alpha-D-glucosamine</name>
        <dbReference type="ChEBI" id="CHEBI:57705"/>
    </ligand>
</feature>
<dbReference type="InterPro" id="IPR001451">
    <property type="entry name" value="Hexapep"/>
</dbReference>
<feature type="binding site" evidence="18">
    <location>
        <position position="404"/>
    </location>
    <ligand>
        <name>acetyl-CoA</name>
        <dbReference type="ChEBI" id="CHEBI:57288"/>
    </ligand>
</feature>
<dbReference type="GO" id="GO:0003977">
    <property type="term" value="F:UDP-N-acetylglucosamine diphosphorylase activity"/>
    <property type="evidence" value="ECO:0007669"/>
    <property type="project" value="UniProtKB-EC"/>
</dbReference>
<dbReference type="InterPro" id="IPR011004">
    <property type="entry name" value="Trimer_LpxA-like_sf"/>
</dbReference>
<dbReference type="Pfam" id="PF12804">
    <property type="entry name" value="NTP_transf_3"/>
    <property type="match status" value="1"/>
</dbReference>
<evidence type="ECO:0000256" key="12">
    <source>
        <dbReference type="ARBA" id="ARBA00023268"/>
    </source>
</evidence>
<reference evidence="21 22" key="1">
    <citation type="submission" date="2023-03" db="EMBL/GenBank/DDBJ databases">
        <authorList>
            <person name="Pearce D."/>
        </authorList>
    </citation>
    <scope>NUCLEOTIDE SEQUENCE [LARGE SCALE GENOMIC DNA]</scope>
    <source>
        <strain evidence="21">Msz</strain>
    </source>
</reference>
<keyword evidence="8 18" id="KW-0677">Repeat</keyword>
<feature type="binding site" evidence="18">
    <location>
        <position position="22"/>
    </location>
    <ligand>
        <name>UDP-N-acetyl-alpha-D-glucosamine</name>
        <dbReference type="ChEBI" id="CHEBI:57705"/>
    </ligand>
</feature>
<evidence type="ECO:0000256" key="16">
    <source>
        <dbReference type="ARBA" id="ARBA00048493"/>
    </source>
</evidence>
<keyword evidence="13 18" id="KW-0012">Acyltransferase</keyword>
<feature type="region of interest" description="Linker" evidence="18">
    <location>
        <begin position="228"/>
        <end position="248"/>
    </location>
</feature>
<dbReference type="InterPro" id="IPR038009">
    <property type="entry name" value="GlmU_C_LbH"/>
</dbReference>
<organism evidence="21 22">
    <name type="scientific">Methylocaldum szegediense</name>
    <dbReference type="NCBI Taxonomy" id="73780"/>
    <lineage>
        <taxon>Bacteria</taxon>
        <taxon>Pseudomonadati</taxon>
        <taxon>Pseudomonadota</taxon>
        <taxon>Gammaproteobacteria</taxon>
        <taxon>Methylococcales</taxon>
        <taxon>Methylococcaceae</taxon>
        <taxon>Methylocaldum</taxon>
    </lineage>
</organism>
<feature type="binding site" evidence="18">
    <location>
        <position position="332"/>
    </location>
    <ligand>
        <name>UDP-N-acetyl-alpha-D-glucosamine</name>
        <dbReference type="ChEBI" id="CHEBI:57705"/>
    </ligand>
</feature>
<sequence>MSLEIVILAAGQGTRMRSSLPKILHKLGDRPLLEHVYALASRLRPDKISVIYGHGGEKVLRTLEHLNVVWVEQREQLGTGHAVMQVADDIDEARTVLILYGDVPLLGQVTVEKLIPLAQADQLGLLTVNLPDPYGYGRVVRDGSGRVIKIVEEKDATEDERKIREVNTGILAIKGKHLKTWLGRLENNNAQREYYLTDVIAMAVVDGVRVETVQPRDPDEVLGVNDREQLAYLERVFQRKLAQDLMRNGVTLRDPSRFDLRGQIESVGRDVEIDINVVLEGRVKIGDNVRIGANCVIKNSEIGNGVEILPNCVIEGAVIGESSRIGPFARIRPETRIESHVHVGNFVEVKKSVIADGSKVNHLSYIGDTIIGRDVNVGAGTITCNYDGANKHQTIIEDGAFIGSDTQLVAPVRIGRNATIGAGATITRDAPENALTLSRAKQVTVEGWQRPTKKRS</sequence>
<dbReference type="GO" id="GO:0019134">
    <property type="term" value="F:glucosamine-1-phosphate N-acetyltransferase activity"/>
    <property type="evidence" value="ECO:0007669"/>
    <property type="project" value="UniProtKB-EC"/>
</dbReference>
<dbReference type="HAMAP" id="MF_01631">
    <property type="entry name" value="GlmU"/>
    <property type="match status" value="1"/>
</dbReference>
<keyword evidence="6 18" id="KW-0548">Nucleotidyltransferase</keyword>
<feature type="binding site" evidence="18">
    <location>
        <begin position="385"/>
        <end position="386"/>
    </location>
    <ligand>
        <name>acetyl-CoA</name>
        <dbReference type="ChEBI" id="CHEBI:57288"/>
    </ligand>
</feature>
<dbReference type="Gene3D" id="2.160.10.10">
    <property type="entry name" value="Hexapeptide repeat proteins"/>
    <property type="match status" value="1"/>
</dbReference>
<evidence type="ECO:0000256" key="17">
    <source>
        <dbReference type="ARBA" id="ARBA00049628"/>
    </source>
</evidence>
<keyword evidence="14 18" id="KW-0961">Cell wall biogenesis/degradation</keyword>
<evidence type="ECO:0000256" key="2">
    <source>
        <dbReference type="ARBA" id="ARBA00007707"/>
    </source>
</evidence>
<comment type="pathway">
    <text evidence="18">Bacterial outer membrane biogenesis; LPS lipid A biosynthesis.</text>
</comment>
<dbReference type="RefSeq" id="WP_026611186.1">
    <property type="nucleotide sequence ID" value="NZ_OX458333.1"/>
</dbReference>
<keyword evidence="7 18" id="KW-0479">Metal-binding</keyword>
<feature type="domain" description="Mannose-1-phosphate guanyltransferase C-terminal" evidence="20">
    <location>
        <begin position="268"/>
        <end position="332"/>
    </location>
</feature>
<keyword evidence="10 18" id="KW-0133">Cell shape</keyword>
<comment type="function">
    <text evidence="17 18">Catalyzes the last two sequential reactions in the de novo biosynthetic pathway for UDP-N-acetylglucosamine (UDP-GlcNAc). The C-terminal domain catalyzes the transfer of acetyl group from acetyl coenzyme A to glucosamine-1-phosphate (GlcN-1-P) to produce N-acetylglucosamine-1-phosphate (GlcNAc-1-P), which is converted into UDP-GlcNAc by the transfer of uridine 5-monophosphate (from uridine 5-triphosphate), a reaction catalyzed by the N-terminal domain.</text>
</comment>
<proteinExistence type="inferred from homology"/>
<feature type="binding site" evidence="18">
    <location>
        <position position="365"/>
    </location>
    <ligand>
        <name>UDP-N-acetyl-alpha-D-glucosamine</name>
        <dbReference type="ChEBI" id="CHEBI:57705"/>
    </ligand>
</feature>
<keyword evidence="12 18" id="KW-0511">Multifunctional enzyme</keyword>
<keyword evidence="5 18" id="KW-0808">Transferase</keyword>
<dbReference type="PANTHER" id="PTHR43584">
    <property type="entry name" value="NUCLEOTIDYL TRANSFERASE"/>
    <property type="match status" value="1"/>
</dbReference>
<accession>A0ABN8X5A1</accession>
<dbReference type="InterPro" id="IPR025877">
    <property type="entry name" value="MobA-like_NTP_Trfase"/>
</dbReference>
<evidence type="ECO:0000256" key="11">
    <source>
        <dbReference type="ARBA" id="ARBA00022984"/>
    </source>
</evidence>
<dbReference type="CDD" id="cd03353">
    <property type="entry name" value="LbH_GlmU_C"/>
    <property type="match status" value="1"/>
</dbReference>
<dbReference type="PANTHER" id="PTHR43584:SF3">
    <property type="entry name" value="BIFUNCTIONAL PROTEIN GLMU"/>
    <property type="match status" value="1"/>
</dbReference>
<evidence type="ECO:0000256" key="7">
    <source>
        <dbReference type="ARBA" id="ARBA00022723"/>
    </source>
</evidence>
<comment type="pathway">
    <text evidence="18">Nucleotide-sugar biosynthesis; UDP-N-acetyl-alpha-D-glucosamine biosynthesis; N-acetyl-alpha-D-glucosamine 1-phosphate from alpha-D-glucosamine 6-phosphate (route II): step 2/2.</text>
</comment>
<keyword evidence="11 18" id="KW-0573">Peptidoglycan synthesis</keyword>
<feature type="binding site" evidence="18">
    <location>
        <position position="376"/>
    </location>
    <ligand>
        <name>UDP-N-acetyl-alpha-D-glucosamine</name>
        <dbReference type="ChEBI" id="CHEBI:57705"/>
    </ligand>
</feature>
<dbReference type="EC" id="2.7.7.23" evidence="18"/>
<feature type="binding site" evidence="18">
    <location>
        <position position="439"/>
    </location>
    <ligand>
        <name>acetyl-CoA</name>
        <dbReference type="ChEBI" id="CHEBI:57288"/>
    </ligand>
</feature>
<evidence type="ECO:0000256" key="6">
    <source>
        <dbReference type="ARBA" id="ARBA00022695"/>
    </source>
</evidence>
<comment type="similarity">
    <text evidence="3 18">In the N-terminal section; belongs to the N-acetylglucosamine-1-phosphate uridyltransferase family.</text>
</comment>
<comment type="cofactor">
    <cofactor evidence="18">
        <name>Mg(2+)</name>
        <dbReference type="ChEBI" id="CHEBI:18420"/>
    </cofactor>
    <text evidence="18">Binds 1 Mg(2+) ion per subunit.</text>
</comment>
<comment type="subunit">
    <text evidence="18">Homotrimer.</text>
</comment>
<evidence type="ECO:0000256" key="15">
    <source>
        <dbReference type="ARBA" id="ARBA00048247"/>
    </source>
</evidence>
<comment type="catalytic activity">
    <reaction evidence="16 18">
        <text>N-acetyl-alpha-D-glucosamine 1-phosphate + UTP + H(+) = UDP-N-acetyl-alpha-D-glucosamine + diphosphate</text>
        <dbReference type="Rhea" id="RHEA:13509"/>
        <dbReference type="ChEBI" id="CHEBI:15378"/>
        <dbReference type="ChEBI" id="CHEBI:33019"/>
        <dbReference type="ChEBI" id="CHEBI:46398"/>
        <dbReference type="ChEBI" id="CHEBI:57705"/>
        <dbReference type="ChEBI" id="CHEBI:57776"/>
        <dbReference type="EC" id="2.7.7.23"/>
    </reaction>
</comment>
<dbReference type="SUPFAM" id="SSF53448">
    <property type="entry name" value="Nucleotide-diphospho-sugar transferases"/>
    <property type="match status" value="1"/>
</dbReference>
<feature type="binding site" evidence="18">
    <location>
        <position position="152"/>
    </location>
    <ligand>
        <name>UDP-N-acetyl-alpha-D-glucosamine</name>
        <dbReference type="ChEBI" id="CHEBI:57705"/>
    </ligand>
</feature>
<feature type="domain" description="MobA-like NTP transferase" evidence="19">
    <location>
        <begin position="6"/>
        <end position="121"/>
    </location>
</feature>
<feature type="binding site" evidence="18">
    <location>
        <position position="73"/>
    </location>
    <ligand>
        <name>UDP-N-acetyl-alpha-D-glucosamine</name>
        <dbReference type="ChEBI" id="CHEBI:57705"/>
    </ligand>
</feature>
<dbReference type="EMBL" id="OX458333">
    <property type="protein sequence ID" value="CAI8878986.1"/>
    <property type="molecule type" value="Genomic_DNA"/>
</dbReference>
<comment type="similarity">
    <text evidence="2 18">In the C-terminal section; belongs to the transferase hexapeptide repeat family.</text>
</comment>
<evidence type="ECO:0000256" key="1">
    <source>
        <dbReference type="ARBA" id="ARBA00004496"/>
    </source>
</evidence>
<evidence type="ECO:0000256" key="4">
    <source>
        <dbReference type="ARBA" id="ARBA00022490"/>
    </source>
</evidence>
<dbReference type="Gene3D" id="3.90.550.10">
    <property type="entry name" value="Spore Coat Polysaccharide Biosynthesis Protein SpsA, Chain A"/>
    <property type="match status" value="1"/>
</dbReference>
<dbReference type="CDD" id="cd02540">
    <property type="entry name" value="GT2_GlmU_N_bac"/>
    <property type="match status" value="1"/>
</dbReference>
<feature type="binding site" evidence="18">
    <location>
        <position position="102"/>
    </location>
    <ligand>
        <name>Mg(2+)</name>
        <dbReference type="ChEBI" id="CHEBI:18420"/>
    </ligand>
</feature>
<comment type="pathway">
    <text evidence="18">Nucleotide-sugar biosynthesis; UDP-N-acetyl-alpha-D-glucosamine biosynthesis; UDP-N-acetyl-alpha-D-glucosamine from N-acetyl-alpha-D-glucosamine 1-phosphate: step 1/1.</text>
</comment>
<gene>
    <name evidence="18 21" type="primary">glmU</name>
    <name evidence="21" type="ORF">MSZNOR_3024</name>
</gene>
<feature type="binding site" evidence="18">
    <location>
        <position position="225"/>
    </location>
    <ligand>
        <name>Mg(2+)</name>
        <dbReference type="ChEBI" id="CHEBI:18420"/>
    </ligand>
</feature>
<feature type="binding site" evidence="18">
    <location>
        <position position="422"/>
    </location>
    <ligand>
        <name>acetyl-CoA</name>
        <dbReference type="ChEBI" id="CHEBI:57288"/>
    </ligand>
</feature>
<dbReference type="Pfam" id="PF25087">
    <property type="entry name" value="GMPPB_C"/>
    <property type="match status" value="1"/>
</dbReference>
<dbReference type="EC" id="2.3.1.157" evidence="18"/>
<dbReference type="NCBIfam" id="TIGR01173">
    <property type="entry name" value="glmU"/>
    <property type="match status" value="1"/>
</dbReference>
<evidence type="ECO:0000256" key="13">
    <source>
        <dbReference type="ARBA" id="ARBA00023315"/>
    </source>
</evidence>
<feature type="binding site" evidence="18">
    <location>
        <position position="137"/>
    </location>
    <ligand>
        <name>UDP-N-acetyl-alpha-D-glucosamine</name>
        <dbReference type="ChEBI" id="CHEBI:57705"/>
    </ligand>
</feature>
<keyword evidence="22" id="KW-1185">Reference proteome</keyword>
<keyword evidence="4 18" id="KW-0963">Cytoplasm</keyword>
<feature type="region of interest" description="N-acetyltransferase" evidence="18">
    <location>
        <begin position="249"/>
        <end position="456"/>
    </location>
</feature>
<evidence type="ECO:0000313" key="21">
    <source>
        <dbReference type="EMBL" id="CAI8878986.1"/>
    </source>
</evidence>
<feature type="binding site" evidence="18">
    <location>
        <position position="167"/>
    </location>
    <ligand>
        <name>UDP-N-acetyl-alpha-D-glucosamine</name>
        <dbReference type="ChEBI" id="CHEBI:57705"/>
    </ligand>
</feature>
<feature type="binding site" evidence="18">
    <location>
        <begin position="78"/>
        <end position="79"/>
    </location>
    <ligand>
        <name>UDP-N-acetyl-alpha-D-glucosamine</name>
        <dbReference type="ChEBI" id="CHEBI:57705"/>
    </ligand>
</feature>
<evidence type="ECO:0000259" key="19">
    <source>
        <dbReference type="Pfam" id="PF12804"/>
    </source>
</evidence>
<dbReference type="SUPFAM" id="SSF51161">
    <property type="entry name" value="Trimeric LpxA-like enzymes"/>
    <property type="match status" value="1"/>
</dbReference>
<evidence type="ECO:0000259" key="20">
    <source>
        <dbReference type="Pfam" id="PF25087"/>
    </source>
</evidence>
<evidence type="ECO:0000256" key="8">
    <source>
        <dbReference type="ARBA" id="ARBA00022737"/>
    </source>
</evidence>
<evidence type="ECO:0000256" key="9">
    <source>
        <dbReference type="ARBA" id="ARBA00022842"/>
    </source>
</evidence>
<comment type="catalytic activity">
    <reaction evidence="15 18">
        <text>alpha-D-glucosamine 1-phosphate + acetyl-CoA = N-acetyl-alpha-D-glucosamine 1-phosphate + CoA + H(+)</text>
        <dbReference type="Rhea" id="RHEA:13725"/>
        <dbReference type="ChEBI" id="CHEBI:15378"/>
        <dbReference type="ChEBI" id="CHEBI:57287"/>
        <dbReference type="ChEBI" id="CHEBI:57288"/>
        <dbReference type="ChEBI" id="CHEBI:57776"/>
        <dbReference type="ChEBI" id="CHEBI:58516"/>
        <dbReference type="EC" id="2.3.1.157"/>
    </reaction>
</comment>